<dbReference type="AlphaFoldDB" id="A0A0G4GST5"/>
<dbReference type="Proteomes" id="UP000041254">
    <property type="component" value="Unassembled WGS sequence"/>
</dbReference>
<name>A0A0G4GST5_VITBC</name>
<feature type="transmembrane region" description="Helical" evidence="2">
    <location>
        <begin position="42"/>
        <end position="62"/>
    </location>
</feature>
<feature type="region of interest" description="Disordered" evidence="1">
    <location>
        <begin position="1"/>
        <end position="40"/>
    </location>
</feature>
<evidence type="ECO:0000256" key="1">
    <source>
        <dbReference type="SAM" id="MobiDB-lite"/>
    </source>
</evidence>
<organism evidence="3 4">
    <name type="scientific">Vitrella brassicaformis (strain CCMP3155)</name>
    <dbReference type="NCBI Taxonomy" id="1169540"/>
    <lineage>
        <taxon>Eukaryota</taxon>
        <taxon>Sar</taxon>
        <taxon>Alveolata</taxon>
        <taxon>Colpodellida</taxon>
        <taxon>Vitrellaceae</taxon>
        <taxon>Vitrella</taxon>
    </lineage>
</organism>
<reference evidence="3 4" key="1">
    <citation type="submission" date="2014-11" db="EMBL/GenBank/DDBJ databases">
        <authorList>
            <person name="Zhu J."/>
            <person name="Qi W."/>
            <person name="Song R."/>
        </authorList>
    </citation>
    <scope>NUCLEOTIDE SEQUENCE [LARGE SCALE GENOMIC DNA]</scope>
</reference>
<dbReference type="EMBL" id="CDMY01000787">
    <property type="protein sequence ID" value="CEM33530.1"/>
    <property type="molecule type" value="Genomic_DNA"/>
</dbReference>
<gene>
    <name evidence="3" type="ORF">Vbra_22838</name>
</gene>
<feature type="compositionally biased region" description="Pro residues" evidence="1">
    <location>
        <begin position="308"/>
        <end position="323"/>
    </location>
</feature>
<proteinExistence type="predicted"/>
<feature type="compositionally biased region" description="Low complexity" evidence="1">
    <location>
        <begin position="264"/>
        <end position="276"/>
    </location>
</feature>
<keyword evidence="2" id="KW-1133">Transmembrane helix</keyword>
<keyword evidence="4" id="KW-1185">Reference proteome</keyword>
<dbReference type="PRINTS" id="PR01217">
    <property type="entry name" value="PRICHEXTENSN"/>
</dbReference>
<feature type="compositionally biased region" description="Low complexity" evidence="1">
    <location>
        <begin position="446"/>
        <end position="456"/>
    </location>
</feature>
<evidence type="ECO:0000313" key="4">
    <source>
        <dbReference type="Proteomes" id="UP000041254"/>
    </source>
</evidence>
<dbReference type="STRING" id="1169540.A0A0G4GST5"/>
<keyword evidence="2" id="KW-0472">Membrane</keyword>
<keyword evidence="2" id="KW-0812">Transmembrane</keyword>
<feature type="compositionally biased region" description="Gly residues" evidence="1">
    <location>
        <begin position="424"/>
        <end position="439"/>
    </location>
</feature>
<feature type="region of interest" description="Disordered" evidence="1">
    <location>
        <begin position="263"/>
        <end position="345"/>
    </location>
</feature>
<feature type="compositionally biased region" description="Basic residues" evidence="1">
    <location>
        <begin position="27"/>
        <end position="39"/>
    </location>
</feature>
<dbReference type="InParanoid" id="A0A0G4GST5"/>
<feature type="compositionally biased region" description="Pro residues" evidence="1">
    <location>
        <begin position="277"/>
        <end position="298"/>
    </location>
</feature>
<protein>
    <submittedName>
        <fullName evidence="3">Uncharacterized protein</fullName>
    </submittedName>
</protein>
<sequence>MSADHFPPTANPISPPIPTAPSARPGASHHCRRPSRPASRRVTDGFSFSLGAFLLLTLAVYVCSGSAANQTVTISVASRLFGSESDTRLCRLKKQCAHVKSCCCDAFDVNQGCEGECKWPHQCHRPAKYSLAEEKGDCYCRKGDDCTDKRPLCCCGTGQCMPEGSHYITQCQEATKANNRDIQRRDASDLQGYPAVSRKRGGALFWKDKASASGHCAKKDQWWLYDENNVSTWKIRFGCPSQPAPQPQPQPQLQTQYHYTYESQPQIQPQPQQVVHPQPPAPAPEPAPQPPPPPPPQPAAYGVHVEPQPQPPPPPPPPPPLPHPHTHQYTGPRAGPGAWDYGTQGAPSKSYVTVVIHHPAAGGQPNVSVLEPRHTYDAQTSQSLPPGYNQQAATYGAGVAQSQSPGATTGAVAYRHAYGRHVDSGGGGDGGGGGGGGGGLPPPVPVTTDTFAAAAAAGGGRPDDHWKKQSWKYRAKTTPGEHERRTGQSYYPS</sequence>
<evidence type="ECO:0000313" key="3">
    <source>
        <dbReference type="EMBL" id="CEM33530.1"/>
    </source>
</evidence>
<dbReference type="VEuPathDB" id="CryptoDB:Vbra_22838"/>
<accession>A0A0G4GST5</accession>
<feature type="compositionally biased region" description="Pro residues" evidence="1">
    <location>
        <begin position="9"/>
        <end position="19"/>
    </location>
</feature>
<feature type="region of interest" description="Disordered" evidence="1">
    <location>
        <begin position="419"/>
        <end position="493"/>
    </location>
</feature>
<evidence type="ECO:0000256" key="2">
    <source>
        <dbReference type="SAM" id="Phobius"/>
    </source>
</evidence>